<dbReference type="Gene3D" id="3.30.70.100">
    <property type="match status" value="1"/>
</dbReference>
<dbReference type="SUPFAM" id="SSF54975">
    <property type="entry name" value="Acylphosphatase/BLUF domain-like"/>
    <property type="match status" value="1"/>
</dbReference>
<dbReference type="RefSeq" id="WP_111631129.1">
    <property type="nucleotide sequence ID" value="NZ_QLMC01000008.1"/>
</dbReference>
<sequence>MDYCIVYMSHSKDLLTDETIQDILQTSRENNLKLGITGILLYADGSIVQALEGPKERVKALYETICQDPRHGHISTVLSHPIRKRAFSEWSMGFKSVSTTEIDKIKELIIMQNGRQSTIMYSDNVVLGLLQLFYATHFRPQPE</sequence>
<name>A0A327WMU7_LARAB</name>
<proteinExistence type="predicted"/>
<dbReference type="OrthoDB" id="1122028at2"/>
<dbReference type="AlphaFoldDB" id="A0A327WMU7"/>
<dbReference type="Proteomes" id="UP000248790">
    <property type="component" value="Unassembled WGS sequence"/>
</dbReference>
<gene>
    <name evidence="2" type="ORF">LX87_05112</name>
</gene>
<dbReference type="SMART" id="SM01034">
    <property type="entry name" value="BLUF"/>
    <property type="match status" value="1"/>
</dbReference>
<protein>
    <submittedName>
        <fullName evidence="2">FAD-dependent sensor of blue light</fullName>
    </submittedName>
</protein>
<keyword evidence="3" id="KW-1185">Reference proteome</keyword>
<evidence type="ECO:0000259" key="1">
    <source>
        <dbReference type="PROSITE" id="PS50925"/>
    </source>
</evidence>
<accession>A0A327WMU7</accession>
<feature type="domain" description="BLUF" evidence="1">
    <location>
        <begin position="2"/>
        <end position="93"/>
    </location>
</feature>
<dbReference type="EMBL" id="QLMC01000008">
    <property type="protein sequence ID" value="RAJ92148.1"/>
    <property type="molecule type" value="Genomic_DNA"/>
</dbReference>
<dbReference type="PROSITE" id="PS50925">
    <property type="entry name" value="BLUF"/>
    <property type="match status" value="1"/>
</dbReference>
<organism evidence="2 3">
    <name type="scientific">Larkinella arboricola</name>
    <dbReference type="NCBI Taxonomy" id="643671"/>
    <lineage>
        <taxon>Bacteria</taxon>
        <taxon>Pseudomonadati</taxon>
        <taxon>Bacteroidota</taxon>
        <taxon>Cytophagia</taxon>
        <taxon>Cytophagales</taxon>
        <taxon>Spirosomataceae</taxon>
        <taxon>Larkinella</taxon>
    </lineage>
</organism>
<comment type="caution">
    <text evidence="2">The sequence shown here is derived from an EMBL/GenBank/DDBJ whole genome shotgun (WGS) entry which is preliminary data.</text>
</comment>
<dbReference type="Pfam" id="PF04940">
    <property type="entry name" value="BLUF"/>
    <property type="match status" value="1"/>
</dbReference>
<dbReference type="InterPro" id="IPR007024">
    <property type="entry name" value="BLUF_domain"/>
</dbReference>
<evidence type="ECO:0000313" key="2">
    <source>
        <dbReference type="EMBL" id="RAJ92148.1"/>
    </source>
</evidence>
<reference evidence="2 3" key="1">
    <citation type="submission" date="2018-06" db="EMBL/GenBank/DDBJ databases">
        <title>Genomic Encyclopedia of Archaeal and Bacterial Type Strains, Phase II (KMG-II): from individual species to whole genera.</title>
        <authorList>
            <person name="Goeker M."/>
        </authorList>
    </citation>
    <scope>NUCLEOTIDE SEQUENCE [LARGE SCALE GENOMIC DNA]</scope>
    <source>
        <strain evidence="2 3">DSM 21851</strain>
    </source>
</reference>
<dbReference type="InterPro" id="IPR036046">
    <property type="entry name" value="Acylphosphatase-like_dom_sf"/>
</dbReference>
<dbReference type="GO" id="GO:0071949">
    <property type="term" value="F:FAD binding"/>
    <property type="evidence" value="ECO:0007669"/>
    <property type="project" value="InterPro"/>
</dbReference>
<dbReference type="GO" id="GO:0009882">
    <property type="term" value="F:blue light photoreceptor activity"/>
    <property type="evidence" value="ECO:0007669"/>
    <property type="project" value="InterPro"/>
</dbReference>
<evidence type="ECO:0000313" key="3">
    <source>
        <dbReference type="Proteomes" id="UP000248790"/>
    </source>
</evidence>